<organism evidence="7 8">
    <name type="scientific">Arthrobacter hankyongi</name>
    <dbReference type="NCBI Taxonomy" id="2904801"/>
    <lineage>
        <taxon>Bacteria</taxon>
        <taxon>Bacillati</taxon>
        <taxon>Actinomycetota</taxon>
        <taxon>Actinomycetes</taxon>
        <taxon>Micrococcales</taxon>
        <taxon>Micrococcaceae</taxon>
        <taxon>Arthrobacter</taxon>
    </lineage>
</organism>
<feature type="DNA-binding region" description="H-T-H motif" evidence="4">
    <location>
        <begin position="61"/>
        <end position="80"/>
    </location>
</feature>
<dbReference type="InterPro" id="IPR050109">
    <property type="entry name" value="HTH-type_TetR-like_transc_reg"/>
</dbReference>
<evidence type="ECO:0000256" key="2">
    <source>
        <dbReference type="ARBA" id="ARBA00023125"/>
    </source>
</evidence>
<evidence type="ECO:0000259" key="6">
    <source>
        <dbReference type="PROSITE" id="PS50977"/>
    </source>
</evidence>
<gene>
    <name evidence="7" type="ORF">LVY72_13375</name>
</gene>
<protein>
    <submittedName>
        <fullName evidence="7">TetR/AcrR family transcriptional regulator</fullName>
    </submittedName>
</protein>
<keyword evidence="8" id="KW-1185">Reference proteome</keyword>
<dbReference type="PANTHER" id="PTHR30055">
    <property type="entry name" value="HTH-TYPE TRANSCRIPTIONAL REGULATOR RUTR"/>
    <property type="match status" value="1"/>
</dbReference>
<evidence type="ECO:0000256" key="3">
    <source>
        <dbReference type="ARBA" id="ARBA00023163"/>
    </source>
</evidence>
<accession>A0ABS9L881</accession>
<comment type="caution">
    <text evidence="7">The sequence shown here is derived from an EMBL/GenBank/DDBJ whole genome shotgun (WGS) entry which is preliminary data.</text>
</comment>
<reference evidence="7" key="1">
    <citation type="submission" date="2022-01" db="EMBL/GenBank/DDBJ databases">
        <authorList>
            <person name="Jo J.-H."/>
            <person name="Im W.-T."/>
        </authorList>
    </citation>
    <scope>NUCLEOTIDE SEQUENCE</scope>
    <source>
        <strain evidence="7">I2-34</strain>
    </source>
</reference>
<dbReference type="InterPro" id="IPR001647">
    <property type="entry name" value="HTH_TetR"/>
</dbReference>
<keyword evidence="2 4" id="KW-0238">DNA-binding</keyword>
<name>A0ABS9L881_9MICC</name>
<dbReference type="PROSITE" id="PS50977">
    <property type="entry name" value="HTH_TETR_2"/>
    <property type="match status" value="1"/>
</dbReference>
<evidence type="ECO:0000256" key="1">
    <source>
        <dbReference type="ARBA" id="ARBA00023015"/>
    </source>
</evidence>
<dbReference type="EMBL" id="JAKLTQ010000009">
    <property type="protein sequence ID" value="MCG2622890.1"/>
    <property type="molecule type" value="Genomic_DNA"/>
</dbReference>
<dbReference type="Gene3D" id="1.10.357.10">
    <property type="entry name" value="Tetracycline Repressor, domain 2"/>
    <property type="match status" value="1"/>
</dbReference>
<dbReference type="SUPFAM" id="SSF48498">
    <property type="entry name" value="Tetracyclin repressor-like, C-terminal domain"/>
    <property type="match status" value="1"/>
</dbReference>
<evidence type="ECO:0000256" key="4">
    <source>
        <dbReference type="PROSITE-ProRule" id="PRU00335"/>
    </source>
</evidence>
<keyword evidence="1" id="KW-0805">Transcription regulation</keyword>
<dbReference type="PANTHER" id="PTHR30055:SF234">
    <property type="entry name" value="HTH-TYPE TRANSCRIPTIONAL REGULATOR BETI"/>
    <property type="match status" value="1"/>
</dbReference>
<dbReference type="InterPro" id="IPR009057">
    <property type="entry name" value="Homeodomain-like_sf"/>
</dbReference>
<evidence type="ECO:0000313" key="7">
    <source>
        <dbReference type="EMBL" id="MCG2622890.1"/>
    </source>
</evidence>
<dbReference type="InterPro" id="IPR036271">
    <property type="entry name" value="Tet_transcr_reg_TetR-rel_C_sf"/>
</dbReference>
<sequence>MTVTPASPDQIRRPPAQEPGTVTEPSAPAASLRVRQRLRTREDLIRAAIEVIAANGLGAATVDRITGRAGTSRATLYAHFPGGRADLLAEAYQTLGRDLVDAASILAARQGTWIDRLCAYPSAMLELAAKHELGLFYNVSGPQLVGIKRRGSGSQQTLDAIIAELRHAQEAGDVSSRLDIEAIAALLVGAIREAGIDTSRDPSTAPRRLAAFRQLLEALSHQ</sequence>
<evidence type="ECO:0000256" key="5">
    <source>
        <dbReference type="SAM" id="MobiDB-lite"/>
    </source>
</evidence>
<dbReference type="Pfam" id="PF00440">
    <property type="entry name" value="TetR_N"/>
    <property type="match status" value="1"/>
</dbReference>
<keyword evidence="3" id="KW-0804">Transcription</keyword>
<dbReference type="RefSeq" id="WP_237821643.1">
    <property type="nucleotide sequence ID" value="NZ_JAKLTQ010000009.1"/>
</dbReference>
<dbReference type="SUPFAM" id="SSF46689">
    <property type="entry name" value="Homeodomain-like"/>
    <property type="match status" value="1"/>
</dbReference>
<evidence type="ECO:0000313" key="8">
    <source>
        <dbReference type="Proteomes" id="UP001165368"/>
    </source>
</evidence>
<dbReference type="Proteomes" id="UP001165368">
    <property type="component" value="Unassembled WGS sequence"/>
</dbReference>
<proteinExistence type="predicted"/>
<feature type="domain" description="HTH tetR-type" evidence="6">
    <location>
        <begin position="38"/>
        <end position="98"/>
    </location>
</feature>
<feature type="region of interest" description="Disordered" evidence="5">
    <location>
        <begin position="1"/>
        <end position="33"/>
    </location>
</feature>